<reference evidence="2 3" key="1">
    <citation type="journal article" date="2021" name="Int. J. Syst. Evol. Microbiol.">
        <title>Steroidobacter gossypii sp. nov., isolated from soil of cotton cropping field.</title>
        <authorList>
            <person name="Huang R."/>
            <person name="Yang S."/>
            <person name="Zhen C."/>
            <person name="Liu W."/>
        </authorList>
    </citation>
    <scope>NUCLEOTIDE SEQUENCE [LARGE SCALE GENOMIC DNA]</scope>
    <source>
        <strain evidence="2 3">S1-65</strain>
    </source>
</reference>
<dbReference type="RefSeq" id="WP_203165627.1">
    <property type="nucleotide sequence ID" value="NZ_JAEVLS010000001.1"/>
</dbReference>
<keyword evidence="1" id="KW-0812">Transmembrane</keyword>
<evidence type="ECO:0000313" key="3">
    <source>
        <dbReference type="Proteomes" id="UP000661077"/>
    </source>
</evidence>
<gene>
    <name evidence="2" type="ORF">JM946_02875</name>
</gene>
<keyword evidence="1" id="KW-1133">Transmembrane helix</keyword>
<keyword evidence="3" id="KW-1185">Reference proteome</keyword>
<protein>
    <submittedName>
        <fullName evidence="2">Uncharacterized protein</fullName>
    </submittedName>
</protein>
<evidence type="ECO:0000256" key="1">
    <source>
        <dbReference type="SAM" id="Phobius"/>
    </source>
</evidence>
<evidence type="ECO:0000313" key="2">
    <source>
        <dbReference type="EMBL" id="MBM0103666.1"/>
    </source>
</evidence>
<proteinExistence type="predicted"/>
<accession>A0ABS1WRR4</accession>
<name>A0ABS1WRR4_9GAMM</name>
<dbReference type="Proteomes" id="UP000661077">
    <property type="component" value="Unassembled WGS sequence"/>
</dbReference>
<dbReference type="EMBL" id="JAEVLS010000001">
    <property type="protein sequence ID" value="MBM0103666.1"/>
    <property type="molecule type" value="Genomic_DNA"/>
</dbReference>
<comment type="caution">
    <text evidence="2">The sequence shown here is derived from an EMBL/GenBank/DDBJ whole genome shotgun (WGS) entry which is preliminary data.</text>
</comment>
<feature type="transmembrane region" description="Helical" evidence="1">
    <location>
        <begin position="152"/>
        <end position="173"/>
    </location>
</feature>
<organism evidence="2 3">
    <name type="scientific">Steroidobacter gossypii</name>
    <dbReference type="NCBI Taxonomy" id="2805490"/>
    <lineage>
        <taxon>Bacteria</taxon>
        <taxon>Pseudomonadati</taxon>
        <taxon>Pseudomonadota</taxon>
        <taxon>Gammaproteobacteria</taxon>
        <taxon>Steroidobacterales</taxon>
        <taxon>Steroidobacteraceae</taxon>
        <taxon>Steroidobacter</taxon>
    </lineage>
</organism>
<sequence>MISYNVFLERDRLPAAADWARSLREAGFDVQLPEDFEPGSHSGYLPCPDDRTGFEYYLESFTAPTIEIGAAGAKAIGARNSVANLRFSGRPSDRAAAVAAAATLTVMTDGVLFDTETGHFIGADEALPWARNERYQPLAVYRRRSARRKARLTPPIILRLLIILVLVIMIYWLRR</sequence>
<keyword evidence="1" id="KW-0472">Membrane</keyword>